<dbReference type="Pfam" id="PF00849">
    <property type="entry name" value="PseudoU_synth_2"/>
    <property type="match status" value="1"/>
</dbReference>
<dbReference type="SUPFAM" id="SSF55120">
    <property type="entry name" value="Pseudouridine synthase"/>
    <property type="match status" value="1"/>
</dbReference>
<feature type="domain" description="Pseudouridine synthase RsuA/RluA-like" evidence="7">
    <location>
        <begin position="100"/>
        <end position="250"/>
    </location>
</feature>
<evidence type="ECO:0000256" key="3">
    <source>
        <dbReference type="ARBA" id="ARBA00023235"/>
    </source>
</evidence>
<feature type="active site" evidence="4">
    <location>
        <position position="147"/>
    </location>
</feature>
<dbReference type="FunFam" id="3.30.2350.10:FF:000005">
    <property type="entry name" value="Pseudouridine synthase"/>
    <property type="match status" value="1"/>
</dbReference>
<dbReference type="AlphaFoldDB" id="A0A841Q3S5"/>
<dbReference type="InterPro" id="IPR006145">
    <property type="entry name" value="PsdUridine_synth_RsuA/RluA"/>
</dbReference>
<dbReference type="GO" id="GO:0000455">
    <property type="term" value="P:enzyme-directed rRNA pseudouridine synthesis"/>
    <property type="evidence" value="ECO:0007669"/>
    <property type="project" value="TreeGrafter"/>
</dbReference>
<keyword evidence="3 6" id="KW-0413">Isomerase</keyword>
<evidence type="ECO:0000259" key="7">
    <source>
        <dbReference type="Pfam" id="PF00849"/>
    </source>
</evidence>
<dbReference type="GO" id="GO:0009982">
    <property type="term" value="F:pseudouridine synthase activity"/>
    <property type="evidence" value="ECO:0007669"/>
    <property type="project" value="InterPro"/>
</dbReference>
<dbReference type="InterPro" id="IPR006225">
    <property type="entry name" value="PsdUridine_synth_RluC/D"/>
</dbReference>
<evidence type="ECO:0000256" key="1">
    <source>
        <dbReference type="ARBA" id="ARBA00000073"/>
    </source>
</evidence>
<reference evidence="8 9" key="1">
    <citation type="submission" date="2020-08" db="EMBL/GenBank/DDBJ databases">
        <title>Genomic Encyclopedia of Type Strains, Phase IV (KMG-IV): sequencing the most valuable type-strain genomes for metagenomic binning, comparative biology and taxonomic classification.</title>
        <authorList>
            <person name="Goeker M."/>
        </authorList>
    </citation>
    <scope>NUCLEOTIDE SEQUENCE [LARGE SCALE GENOMIC DNA]</scope>
    <source>
        <strain evidence="8 9">DSM 19612</strain>
    </source>
</reference>
<dbReference type="Proteomes" id="UP000581688">
    <property type="component" value="Unassembled WGS sequence"/>
</dbReference>
<comment type="similarity">
    <text evidence="2 6">Belongs to the pseudouridine synthase RluA family.</text>
</comment>
<keyword evidence="9" id="KW-1185">Reference proteome</keyword>
<sequence length="309" mass="35489">MTRLLLMNVDKVGDSMHWTIEKEQEGMLVRDYLISVRAFSRRMLKVIKVEGAILLNEVPVTVRAKVQVGDKLEITFPEERKGEWLKPEPVPLEIVYEDEDVIVLDKQPGVPVIPSRQHHGGTIANGLIHYYEKNKLTFTVHIVTRLDRDTSGLVLIAKHRFSHSLLSITQKEGNVKRSYTAVVTGKLLEKTSTIDEPIGRKPTSIIEREVREDGQRAVTHYNVEQENEQFSVVKVLLETGRTHQIRVHFSYLGHPLLGDDLYGGSLDRITRQALHCHKLSFLHPFKEEWIHLQSEIPRDIELLINSYSD</sequence>
<accession>A0A841Q3S5</accession>
<evidence type="ECO:0000256" key="5">
    <source>
        <dbReference type="PROSITE-ProRule" id="PRU00182"/>
    </source>
</evidence>
<dbReference type="GO" id="GO:0140098">
    <property type="term" value="F:catalytic activity, acting on RNA"/>
    <property type="evidence" value="ECO:0007669"/>
    <property type="project" value="UniProtKB-ARBA"/>
</dbReference>
<dbReference type="PROSITE" id="PS50889">
    <property type="entry name" value="S4"/>
    <property type="match status" value="1"/>
</dbReference>
<evidence type="ECO:0000256" key="6">
    <source>
        <dbReference type="RuleBase" id="RU362028"/>
    </source>
</evidence>
<dbReference type="InterPro" id="IPR006224">
    <property type="entry name" value="PsdUridine_synth_RluA-like_CS"/>
</dbReference>
<proteinExistence type="inferred from homology"/>
<name>A0A841Q3S5_9BACI</name>
<dbReference type="EC" id="5.4.99.-" evidence="6"/>
<dbReference type="PROSITE" id="PS01129">
    <property type="entry name" value="PSI_RLU"/>
    <property type="match status" value="1"/>
</dbReference>
<organism evidence="8 9">
    <name type="scientific">Salirhabdus euzebyi</name>
    <dbReference type="NCBI Taxonomy" id="394506"/>
    <lineage>
        <taxon>Bacteria</taxon>
        <taxon>Bacillati</taxon>
        <taxon>Bacillota</taxon>
        <taxon>Bacilli</taxon>
        <taxon>Bacillales</taxon>
        <taxon>Bacillaceae</taxon>
        <taxon>Salirhabdus</taxon>
    </lineage>
</organism>
<gene>
    <name evidence="8" type="ORF">HNQ94_001509</name>
</gene>
<dbReference type="PANTHER" id="PTHR21600:SF35">
    <property type="entry name" value="PSEUDOURIDINE SYNTHASE"/>
    <property type="match status" value="1"/>
</dbReference>
<dbReference type="NCBIfam" id="TIGR00005">
    <property type="entry name" value="rluA_subfam"/>
    <property type="match status" value="1"/>
</dbReference>
<dbReference type="PANTHER" id="PTHR21600">
    <property type="entry name" value="MITOCHONDRIAL RNA PSEUDOURIDINE SYNTHASE"/>
    <property type="match status" value="1"/>
</dbReference>
<dbReference type="InterPro" id="IPR020103">
    <property type="entry name" value="PsdUridine_synth_cat_dom_sf"/>
</dbReference>
<evidence type="ECO:0000256" key="2">
    <source>
        <dbReference type="ARBA" id="ARBA00010876"/>
    </source>
</evidence>
<dbReference type="InterPro" id="IPR050188">
    <property type="entry name" value="RluA_PseudoU_synthase"/>
</dbReference>
<dbReference type="CDD" id="cd02869">
    <property type="entry name" value="PseudoU_synth_RluA_like"/>
    <property type="match status" value="1"/>
</dbReference>
<evidence type="ECO:0000256" key="4">
    <source>
        <dbReference type="PIRSR" id="PIRSR606225-1"/>
    </source>
</evidence>
<comment type="caution">
    <text evidence="8">The sequence shown here is derived from an EMBL/GenBank/DDBJ whole genome shotgun (WGS) entry which is preliminary data.</text>
</comment>
<dbReference type="Gene3D" id="3.30.2350.10">
    <property type="entry name" value="Pseudouridine synthase"/>
    <property type="match status" value="1"/>
</dbReference>
<evidence type="ECO:0000313" key="8">
    <source>
        <dbReference type="EMBL" id="MBB6453061.1"/>
    </source>
</evidence>
<comment type="function">
    <text evidence="6">Responsible for synthesis of pseudouridine from uracil.</text>
</comment>
<dbReference type="GO" id="GO:0003723">
    <property type="term" value="F:RNA binding"/>
    <property type="evidence" value="ECO:0007669"/>
    <property type="project" value="UniProtKB-KW"/>
</dbReference>
<keyword evidence="5" id="KW-0694">RNA-binding</keyword>
<comment type="catalytic activity">
    <reaction evidence="1 6">
        <text>a uridine in RNA = a pseudouridine in RNA</text>
        <dbReference type="Rhea" id="RHEA:48348"/>
        <dbReference type="Rhea" id="RHEA-COMP:12068"/>
        <dbReference type="Rhea" id="RHEA-COMP:12069"/>
        <dbReference type="ChEBI" id="CHEBI:65314"/>
        <dbReference type="ChEBI" id="CHEBI:65315"/>
    </reaction>
</comment>
<evidence type="ECO:0000313" key="9">
    <source>
        <dbReference type="Proteomes" id="UP000581688"/>
    </source>
</evidence>
<protein>
    <recommendedName>
        <fullName evidence="6">Pseudouridine synthase</fullName>
        <ecNumber evidence="6">5.4.99.-</ecNumber>
    </recommendedName>
</protein>
<dbReference type="EMBL" id="JACHGH010000004">
    <property type="protein sequence ID" value="MBB6453061.1"/>
    <property type="molecule type" value="Genomic_DNA"/>
</dbReference>
<dbReference type="RefSeq" id="WP_376697737.1">
    <property type="nucleotide sequence ID" value="NZ_CADDWK010000004.1"/>
</dbReference>